<organism evidence="12 13">
    <name type="scientific">Drechmeria coniospora</name>
    <name type="common">Nematophagous fungus</name>
    <name type="synonym">Meria coniospora</name>
    <dbReference type="NCBI Taxonomy" id="98403"/>
    <lineage>
        <taxon>Eukaryota</taxon>
        <taxon>Fungi</taxon>
        <taxon>Dikarya</taxon>
        <taxon>Ascomycota</taxon>
        <taxon>Pezizomycotina</taxon>
        <taxon>Sordariomycetes</taxon>
        <taxon>Hypocreomycetidae</taxon>
        <taxon>Hypocreales</taxon>
        <taxon>Ophiocordycipitaceae</taxon>
        <taxon>Drechmeria</taxon>
    </lineage>
</organism>
<keyword evidence="9" id="KW-0137">Centromere</keyword>
<reference evidence="12 13" key="1">
    <citation type="journal article" date="2016" name="Sci. Rep.">
        <title>Insights into Adaptations to a Near-Obligate Nematode Endoparasitic Lifestyle from the Finished Genome of Drechmeria coniospora.</title>
        <authorList>
            <person name="Zhang L."/>
            <person name="Zhou Z."/>
            <person name="Guo Q."/>
            <person name="Fokkens L."/>
            <person name="Miskei M."/>
            <person name="Pocsi I."/>
            <person name="Zhang W."/>
            <person name="Chen M."/>
            <person name="Wang L."/>
            <person name="Sun Y."/>
            <person name="Donzelli B.G."/>
            <person name="Gibson D.M."/>
            <person name="Nelson D.R."/>
            <person name="Luo J.G."/>
            <person name="Rep M."/>
            <person name="Liu H."/>
            <person name="Yang S."/>
            <person name="Wang J."/>
            <person name="Krasnoff S.B."/>
            <person name="Xu Y."/>
            <person name="Molnar I."/>
            <person name="Lin M."/>
        </authorList>
    </citation>
    <scope>NUCLEOTIDE SEQUENCE [LARGE SCALE GENOMIC DNA]</scope>
    <source>
        <strain evidence="12 13">ARSEF 6962</strain>
    </source>
</reference>
<evidence type="ECO:0000256" key="9">
    <source>
        <dbReference type="ARBA" id="ARBA00023328"/>
    </source>
</evidence>
<dbReference type="GO" id="GO:0007059">
    <property type="term" value="P:chromosome segregation"/>
    <property type="evidence" value="ECO:0007669"/>
    <property type="project" value="TreeGrafter"/>
</dbReference>
<proteinExistence type="predicted"/>
<dbReference type="PANTHER" id="PTHR15459">
    <property type="entry name" value="POLYAMINE-MODULATED FACTOR 1"/>
    <property type="match status" value="1"/>
</dbReference>
<evidence type="ECO:0000256" key="1">
    <source>
        <dbReference type="ARBA" id="ARBA00004123"/>
    </source>
</evidence>
<keyword evidence="5" id="KW-0498">Mitosis</keyword>
<comment type="caution">
    <text evidence="12">The sequence shown here is derived from an EMBL/GenBank/DDBJ whole genome shotgun (WGS) entry which is preliminary data.</text>
</comment>
<evidence type="ECO:0000256" key="4">
    <source>
        <dbReference type="ARBA" id="ARBA00022618"/>
    </source>
</evidence>
<dbReference type="PANTHER" id="PTHR15459:SF3">
    <property type="entry name" value="POLYAMINE-MODULATED FACTOR 1"/>
    <property type="match status" value="1"/>
</dbReference>
<keyword evidence="7" id="KW-0539">Nucleus</keyword>
<feature type="region of interest" description="Disordered" evidence="11">
    <location>
        <begin position="1"/>
        <end position="61"/>
    </location>
</feature>
<keyword evidence="8" id="KW-0131">Cell cycle</keyword>
<evidence type="ECO:0000313" key="12">
    <source>
        <dbReference type="EMBL" id="KYK60148.1"/>
    </source>
</evidence>
<feature type="compositionally biased region" description="Basic and acidic residues" evidence="11">
    <location>
        <begin position="29"/>
        <end position="40"/>
    </location>
</feature>
<dbReference type="AlphaFoldDB" id="A0A151GSU4"/>
<evidence type="ECO:0000256" key="8">
    <source>
        <dbReference type="ARBA" id="ARBA00023306"/>
    </source>
</evidence>
<protein>
    <submittedName>
        <fullName evidence="12">Kinetochore-associated protein NNF1</fullName>
    </submittedName>
</protein>
<feature type="coiled-coil region" evidence="10">
    <location>
        <begin position="214"/>
        <end position="244"/>
    </location>
</feature>
<evidence type="ECO:0000256" key="7">
    <source>
        <dbReference type="ARBA" id="ARBA00023242"/>
    </source>
</evidence>
<keyword evidence="4" id="KW-0132">Cell division</keyword>
<evidence type="ECO:0000313" key="13">
    <source>
        <dbReference type="Proteomes" id="UP000076580"/>
    </source>
</evidence>
<keyword evidence="13" id="KW-1185">Reference proteome</keyword>
<evidence type="ECO:0000256" key="10">
    <source>
        <dbReference type="SAM" id="Coils"/>
    </source>
</evidence>
<dbReference type="Proteomes" id="UP000076580">
    <property type="component" value="Chromosome 01"/>
</dbReference>
<dbReference type="EMBL" id="LAYC01000001">
    <property type="protein sequence ID" value="KYK60148.1"/>
    <property type="molecule type" value="Genomic_DNA"/>
</dbReference>
<feature type="coiled-coil region" evidence="10">
    <location>
        <begin position="141"/>
        <end position="168"/>
    </location>
</feature>
<dbReference type="FunCoup" id="A0A151GSU4">
    <property type="interactions" value="23"/>
</dbReference>
<accession>A0A151GSU4</accession>
<evidence type="ECO:0000256" key="6">
    <source>
        <dbReference type="ARBA" id="ARBA00022838"/>
    </source>
</evidence>
<evidence type="ECO:0000256" key="11">
    <source>
        <dbReference type="SAM" id="MobiDB-lite"/>
    </source>
</evidence>
<evidence type="ECO:0000256" key="2">
    <source>
        <dbReference type="ARBA" id="ARBA00004629"/>
    </source>
</evidence>
<dbReference type="RefSeq" id="XP_040659500.1">
    <property type="nucleotide sequence ID" value="XM_040798617.1"/>
</dbReference>
<keyword evidence="3" id="KW-0158">Chromosome</keyword>
<keyword evidence="10" id="KW-0175">Coiled coil</keyword>
<evidence type="ECO:0000256" key="5">
    <source>
        <dbReference type="ARBA" id="ARBA00022776"/>
    </source>
</evidence>
<dbReference type="GO" id="GO:0051301">
    <property type="term" value="P:cell division"/>
    <property type="evidence" value="ECO:0007669"/>
    <property type="project" value="UniProtKB-KW"/>
</dbReference>
<dbReference type="InParanoid" id="A0A151GSU4"/>
<name>A0A151GSU4_DRECN</name>
<evidence type="ECO:0000256" key="3">
    <source>
        <dbReference type="ARBA" id="ARBA00022454"/>
    </source>
</evidence>
<dbReference type="GeneID" id="63713926"/>
<dbReference type="InterPro" id="IPR007128">
    <property type="entry name" value="PMF1/Nnf1"/>
</dbReference>
<dbReference type="GO" id="GO:0000444">
    <property type="term" value="C:MIS12/MIND type complex"/>
    <property type="evidence" value="ECO:0007669"/>
    <property type="project" value="InterPro"/>
</dbReference>
<sequence length="264" mass="28247">MPDATVDGPPAELSADGSRRRSAPGSTAESREQEHEKQPEAGDSGVGETPVSPPLPARHVPITAGPRAARLQDIYAQALRHTLSKLAAWDNFAGCYPTVAARAETVLRQVQGQMVNRMREKCEVKESPPRTIKEFENILVARNVVVKLNELESLIDDASARRKDASSSAVEPIPPHLLPPPTILSAHLSPALAPHQSLLNAKLQTTQSQNALLADHVRGQHAEIEDLLARLEAAADDVRSANRALGAVASQIAEEARDAVVGTP</sequence>
<keyword evidence="6" id="KW-0995">Kinetochore</keyword>
<dbReference type="Pfam" id="PF03980">
    <property type="entry name" value="Nnf1"/>
    <property type="match status" value="1"/>
</dbReference>
<comment type="subcellular location">
    <subcellularLocation>
        <location evidence="2">Chromosome</location>
        <location evidence="2">Centromere</location>
        <location evidence="2">Kinetochore</location>
    </subcellularLocation>
    <subcellularLocation>
        <location evidence="1">Nucleus</location>
    </subcellularLocation>
</comment>
<gene>
    <name evidence="12" type="ORF">DCS_01283</name>
</gene>
<dbReference type="GO" id="GO:0005634">
    <property type="term" value="C:nucleus"/>
    <property type="evidence" value="ECO:0007669"/>
    <property type="project" value="UniProtKB-SubCell"/>
</dbReference>